<evidence type="ECO:0000313" key="2">
    <source>
        <dbReference type="EMBL" id="KAJ8389890.1"/>
    </source>
</evidence>
<protein>
    <submittedName>
        <fullName evidence="2">Uncharacterized protein</fullName>
    </submittedName>
</protein>
<evidence type="ECO:0000256" key="1">
    <source>
        <dbReference type="SAM" id="MobiDB-lite"/>
    </source>
</evidence>
<dbReference type="Proteomes" id="UP001221898">
    <property type="component" value="Unassembled WGS sequence"/>
</dbReference>
<name>A0AAD7RTI6_9TELE</name>
<gene>
    <name evidence="2" type="ORF">AAFF_G00113590</name>
</gene>
<feature type="region of interest" description="Disordered" evidence="1">
    <location>
        <begin position="100"/>
        <end position="141"/>
    </location>
</feature>
<sequence>MGSDEARDYAAVRTLAQGGGGGGNDALKTEMTRQGGRDADKMANFHPARLTDLGERGGHLYAPLPWADVTVRIAWKQRLGAVGGTGAIATLARRVKYVHDKDGHRSEDPYFPTNQVADKESHDPTPFSQDKPPDKEVQGWG</sequence>
<keyword evidence="3" id="KW-1185">Reference proteome</keyword>
<reference evidence="2" key="1">
    <citation type="journal article" date="2023" name="Science">
        <title>Genome structures resolve the early diversification of teleost fishes.</title>
        <authorList>
            <person name="Parey E."/>
            <person name="Louis A."/>
            <person name="Montfort J."/>
            <person name="Bouchez O."/>
            <person name="Roques C."/>
            <person name="Iampietro C."/>
            <person name="Lluch J."/>
            <person name="Castinel A."/>
            <person name="Donnadieu C."/>
            <person name="Desvignes T."/>
            <person name="Floi Bucao C."/>
            <person name="Jouanno E."/>
            <person name="Wen M."/>
            <person name="Mejri S."/>
            <person name="Dirks R."/>
            <person name="Jansen H."/>
            <person name="Henkel C."/>
            <person name="Chen W.J."/>
            <person name="Zahm M."/>
            <person name="Cabau C."/>
            <person name="Klopp C."/>
            <person name="Thompson A.W."/>
            <person name="Robinson-Rechavi M."/>
            <person name="Braasch I."/>
            <person name="Lecointre G."/>
            <person name="Bobe J."/>
            <person name="Postlethwait J.H."/>
            <person name="Berthelot C."/>
            <person name="Roest Crollius H."/>
            <person name="Guiguen Y."/>
        </authorList>
    </citation>
    <scope>NUCLEOTIDE SEQUENCE</scope>
    <source>
        <strain evidence="2">NC1722</strain>
    </source>
</reference>
<feature type="compositionally biased region" description="Basic and acidic residues" evidence="1">
    <location>
        <begin position="27"/>
        <end position="42"/>
    </location>
</feature>
<accession>A0AAD7RTI6</accession>
<dbReference type="EMBL" id="JAINUG010000177">
    <property type="protein sequence ID" value="KAJ8389890.1"/>
    <property type="molecule type" value="Genomic_DNA"/>
</dbReference>
<dbReference type="AlphaFoldDB" id="A0AAD7RTI6"/>
<proteinExistence type="predicted"/>
<feature type="compositionally biased region" description="Basic and acidic residues" evidence="1">
    <location>
        <begin position="131"/>
        <end position="141"/>
    </location>
</feature>
<comment type="caution">
    <text evidence="2">The sequence shown here is derived from an EMBL/GenBank/DDBJ whole genome shotgun (WGS) entry which is preliminary data.</text>
</comment>
<feature type="region of interest" description="Disordered" evidence="1">
    <location>
        <begin position="13"/>
        <end position="42"/>
    </location>
</feature>
<evidence type="ECO:0000313" key="3">
    <source>
        <dbReference type="Proteomes" id="UP001221898"/>
    </source>
</evidence>
<organism evidence="2 3">
    <name type="scientific">Aldrovandia affinis</name>
    <dbReference type="NCBI Taxonomy" id="143900"/>
    <lineage>
        <taxon>Eukaryota</taxon>
        <taxon>Metazoa</taxon>
        <taxon>Chordata</taxon>
        <taxon>Craniata</taxon>
        <taxon>Vertebrata</taxon>
        <taxon>Euteleostomi</taxon>
        <taxon>Actinopterygii</taxon>
        <taxon>Neopterygii</taxon>
        <taxon>Teleostei</taxon>
        <taxon>Notacanthiformes</taxon>
        <taxon>Halosauridae</taxon>
        <taxon>Aldrovandia</taxon>
    </lineage>
</organism>